<dbReference type="InterPro" id="IPR044862">
    <property type="entry name" value="Pro_4_hyd_alph_FE2OG_OXY"/>
</dbReference>
<dbReference type="Gene3D" id="2.60.120.620">
    <property type="entry name" value="q2cbj1_9rhob like domain"/>
    <property type="match status" value="1"/>
</dbReference>
<dbReference type="Proteomes" id="UP000269689">
    <property type="component" value="Unassembled WGS sequence"/>
</dbReference>
<evidence type="ECO:0000256" key="1">
    <source>
        <dbReference type="ARBA" id="ARBA00001961"/>
    </source>
</evidence>
<dbReference type="InterPro" id="IPR005123">
    <property type="entry name" value="Oxoglu/Fe-dep_dioxygenase_dom"/>
</dbReference>
<dbReference type="GO" id="GO:0016705">
    <property type="term" value="F:oxidoreductase activity, acting on paired donors, with incorporation or reduction of molecular oxygen"/>
    <property type="evidence" value="ECO:0007669"/>
    <property type="project" value="InterPro"/>
</dbReference>
<keyword evidence="9" id="KW-1185">Reference proteome</keyword>
<keyword evidence="2" id="KW-0479">Metal-binding</keyword>
<evidence type="ECO:0000256" key="2">
    <source>
        <dbReference type="ARBA" id="ARBA00022723"/>
    </source>
</evidence>
<proteinExistence type="predicted"/>
<evidence type="ECO:0000256" key="5">
    <source>
        <dbReference type="ARBA" id="ARBA00023002"/>
    </source>
</evidence>
<feature type="domain" description="Fe2OG dioxygenase" evidence="7">
    <location>
        <begin position="99"/>
        <end position="196"/>
    </location>
</feature>
<name>A0A3N4UG07_9RHOB</name>
<organism evidence="8 9">
    <name type="scientific">Pacificibacter maritimus</name>
    <dbReference type="NCBI Taxonomy" id="762213"/>
    <lineage>
        <taxon>Bacteria</taxon>
        <taxon>Pseudomonadati</taxon>
        <taxon>Pseudomonadota</taxon>
        <taxon>Alphaproteobacteria</taxon>
        <taxon>Rhodobacterales</taxon>
        <taxon>Roseobacteraceae</taxon>
        <taxon>Pacificibacter</taxon>
    </lineage>
</organism>
<evidence type="ECO:0000313" key="9">
    <source>
        <dbReference type="Proteomes" id="UP000269689"/>
    </source>
</evidence>
<dbReference type="EMBL" id="RKQK01000002">
    <property type="protein sequence ID" value="RPE67395.1"/>
    <property type="molecule type" value="Genomic_DNA"/>
</dbReference>
<dbReference type="GO" id="GO:0031418">
    <property type="term" value="F:L-ascorbic acid binding"/>
    <property type="evidence" value="ECO:0007669"/>
    <property type="project" value="UniProtKB-KW"/>
</dbReference>
<evidence type="ECO:0000256" key="6">
    <source>
        <dbReference type="ARBA" id="ARBA00023004"/>
    </source>
</evidence>
<evidence type="ECO:0000256" key="4">
    <source>
        <dbReference type="ARBA" id="ARBA00022964"/>
    </source>
</evidence>
<keyword evidence="6" id="KW-0408">Iron</keyword>
<reference evidence="8 9" key="1">
    <citation type="submission" date="2018-11" db="EMBL/GenBank/DDBJ databases">
        <title>Genomic Encyclopedia of Type Strains, Phase IV (KMG-IV): sequencing the most valuable type-strain genomes for metagenomic binning, comparative biology and taxonomic classification.</title>
        <authorList>
            <person name="Goeker M."/>
        </authorList>
    </citation>
    <scope>NUCLEOTIDE SEQUENCE [LARGE SCALE GENOMIC DNA]</scope>
    <source>
        <strain evidence="8 9">DSM 104731</strain>
    </source>
</reference>
<dbReference type="SMART" id="SM00702">
    <property type="entry name" value="P4Hc"/>
    <property type="match status" value="1"/>
</dbReference>
<keyword evidence="5" id="KW-0560">Oxidoreductase</keyword>
<keyword evidence="3" id="KW-0847">Vitamin C</keyword>
<dbReference type="PROSITE" id="PS51471">
    <property type="entry name" value="FE2OG_OXY"/>
    <property type="match status" value="1"/>
</dbReference>
<dbReference type="GO" id="GO:0005506">
    <property type="term" value="F:iron ion binding"/>
    <property type="evidence" value="ECO:0007669"/>
    <property type="project" value="InterPro"/>
</dbReference>
<dbReference type="Pfam" id="PF13640">
    <property type="entry name" value="2OG-FeII_Oxy_3"/>
    <property type="match status" value="1"/>
</dbReference>
<dbReference type="GO" id="GO:0051213">
    <property type="term" value="F:dioxygenase activity"/>
    <property type="evidence" value="ECO:0007669"/>
    <property type="project" value="UniProtKB-KW"/>
</dbReference>
<evidence type="ECO:0000256" key="3">
    <source>
        <dbReference type="ARBA" id="ARBA00022896"/>
    </source>
</evidence>
<gene>
    <name evidence="8" type="ORF">EDD53_1803</name>
</gene>
<evidence type="ECO:0000259" key="7">
    <source>
        <dbReference type="PROSITE" id="PS51471"/>
    </source>
</evidence>
<evidence type="ECO:0000313" key="8">
    <source>
        <dbReference type="EMBL" id="RPE67395.1"/>
    </source>
</evidence>
<comment type="caution">
    <text evidence="8">The sequence shown here is derived from an EMBL/GenBank/DDBJ whole genome shotgun (WGS) entry which is preliminary data.</text>
</comment>
<protein>
    <submittedName>
        <fullName evidence="8">PKHD-type hydroxylase</fullName>
    </submittedName>
</protein>
<accession>A0A3N4UG07</accession>
<dbReference type="AlphaFoldDB" id="A0A3N4UG07"/>
<keyword evidence="4" id="KW-0223">Dioxygenase</keyword>
<comment type="cofactor">
    <cofactor evidence="1">
        <name>L-ascorbate</name>
        <dbReference type="ChEBI" id="CHEBI:38290"/>
    </cofactor>
</comment>
<dbReference type="InterPro" id="IPR006620">
    <property type="entry name" value="Pro_4_hyd_alph"/>
</dbReference>
<sequence>MRPPTLPLPQCLERGGAVTPLHAMPNAFSVVECERIIASTALAPKDEALLVGQTRDHNQRRAELVWIDQVDGMGWVMERLIDFVRISNRERFDFDLRDFAESPQVATYDAASGGHFAWHSDIGDGRLARQRKLTLVLQLSNSKSYEGGDLQVMPSANILTANREQGCVSIFPSFSLHQVTPITHGIRHSLTVWSHGPSFR</sequence>